<evidence type="ECO:0000313" key="12">
    <source>
        <dbReference type="EMBL" id="CAH0416993.1"/>
    </source>
</evidence>
<evidence type="ECO:0000256" key="6">
    <source>
        <dbReference type="ARBA" id="ARBA00022500"/>
    </source>
</evidence>
<evidence type="ECO:0000313" key="13">
    <source>
        <dbReference type="Proteomes" id="UP000789707"/>
    </source>
</evidence>
<keyword evidence="9" id="KW-0975">Bacterial flagellum</keyword>
<name>A0ABM8Z6W2_9LACO</name>
<dbReference type="Gene3D" id="2.30.330.10">
    <property type="entry name" value="SpoA-like"/>
    <property type="match status" value="1"/>
</dbReference>
<dbReference type="Pfam" id="PF02154">
    <property type="entry name" value="FliM"/>
    <property type="match status" value="1"/>
</dbReference>
<proteinExistence type="inferred from homology"/>
<dbReference type="InterPro" id="IPR036429">
    <property type="entry name" value="SpoA-like_sf"/>
</dbReference>
<evidence type="ECO:0000256" key="8">
    <source>
        <dbReference type="ARBA" id="ARBA00023136"/>
    </source>
</evidence>
<keyword evidence="12" id="KW-0966">Cell projection</keyword>
<gene>
    <name evidence="12" type="primary">fliM</name>
    <name evidence="12" type="ORF">WFA24289_01310</name>
</gene>
<keyword evidence="5" id="KW-1003">Cell membrane</keyword>
<keyword evidence="12" id="KW-0282">Flagellum</keyword>
<feature type="domain" description="Flagellar motor switch protein FliN-like C-terminal" evidence="11">
    <location>
        <begin position="258"/>
        <end position="327"/>
    </location>
</feature>
<evidence type="ECO:0000259" key="11">
    <source>
        <dbReference type="Pfam" id="PF01052"/>
    </source>
</evidence>
<dbReference type="RefSeq" id="WP_230097027.1">
    <property type="nucleotide sequence ID" value="NZ_CAKKNS010000005.1"/>
</dbReference>
<dbReference type="SUPFAM" id="SSF101801">
    <property type="entry name" value="Surface presentation of antigens (SPOA)"/>
    <property type="match status" value="1"/>
</dbReference>
<reference evidence="12 13" key="1">
    <citation type="submission" date="2021-11" db="EMBL/GenBank/DDBJ databases">
        <authorList>
            <person name="Depoorter E."/>
        </authorList>
    </citation>
    <scope>NUCLEOTIDE SEQUENCE [LARGE SCALE GENOMIC DNA]</scope>
    <source>
        <strain evidence="12 13">LMG 24289</strain>
    </source>
</reference>
<accession>A0ABM8Z6W2</accession>
<evidence type="ECO:0000256" key="2">
    <source>
        <dbReference type="ARBA" id="ARBA00004202"/>
    </source>
</evidence>
<evidence type="ECO:0000256" key="5">
    <source>
        <dbReference type="ARBA" id="ARBA00022475"/>
    </source>
</evidence>
<keyword evidence="13" id="KW-1185">Reference proteome</keyword>
<organism evidence="12 13">
    <name type="scientific">Periweissella fabaria</name>
    <dbReference type="NCBI Taxonomy" id="546157"/>
    <lineage>
        <taxon>Bacteria</taxon>
        <taxon>Bacillati</taxon>
        <taxon>Bacillota</taxon>
        <taxon>Bacilli</taxon>
        <taxon>Lactobacillales</taxon>
        <taxon>Lactobacillaceae</taxon>
        <taxon>Periweissella</taxon>
    </lineage>
</organism>
<dbReference type="PIRSF" id="PIRSF002888">
    <property type="entry name" value="FliM"/>
    <property type="match status" value="1"/>
</dbReference>
<dbReference type="SUPFAM" id="SSF103039">
    <property type="entry name" value="CheC-like"/>
    <property type="match status" value="1"/>
</dbReference>
<keyword evidence="7" id="KW-0283">Flagellar rotation</keyword>
<keyword evidence="12" id="KW-0969">Cilium</keyword>
<dbReference type="EMBL" id="CAKKNS010000005">
    <property type="protein sequence ID" value="CAH0416993.1"/>
    <property type="molecule type" value="Genomic_DNA"/>
</dbReference>
<keyword evidence="8" id="KW-0472">Membrane</keyword>
<comment type="caution">
    <text evidence="12">The sequence shown here is derived from an EMBL/GenBank/DDBJ whole genome shotgun (WGS) entry which is preliminary data.</text>
</comment>
<dbReference type="InterPro" id="IPR028976">
    <property type="entry name" value="CheC-like_sf"/>
</dbReference>
<dbReference type="InterPro" id="IPR001543">
    <property type="entry name" value="FliN-like_C"/>
</dbReference>
<evidence type="ECO:0000256" key="3">
    <source>
        <dbReference type="ARBA" id="ARBA00011049"/>
    </source>
</evidence>
<dbReference type="NCBIfam" id="TIGR01397">
    <property type="entry name" value="fliM_switch"/>
    <property type="match status" value="1"/>
</dbReference>
<comment type="subcellular location">
    <subcellularLocation>
        <location evidence="1">Bacterial flagellum basal body</location>
    </subcellularLocation>
    <subcellularLocation>
        <location evidence="2">Cell membrane</location>
        <topology evidence="2">Peripheral membrane protein</topology>
    </subcellularLocation>
</comment>
<dbReference type="PRINTS" id="PR00955">
    <property type="entry name" value="FLGMOTORFLIM"/>
</dbReference>
<dbReference type="InterPro" id="IPR001689">
    <property type="entry name" value="Flag_FliM"/>
</dbReference>
<protein>
    <recommendedName>
        <fullName evidence="4 10">Flagellar motor switch protein FliM</fullName>
    </recommendedName>
</protein>
<sequence>MDQVLSQQEIDQLLNAMNNGDITQESIAEDPNDVKIKTYDFRRPTKLSKEYINTVHLIFEDFAKIATNVLSTQLRTNVRLQLASIEQISYDEFMHSIPRVTLMGIMQSAPLNGMQLIEINPQLSMLLVDLLCGGQGVSSSGQAMIVDKERFSEIELSLLQDSARRLADTFKQAWSGIVELDTKLEGVDTNPQLLQTMSPNEPVVLSTIEVDIVGVKSFINVCIPYVFFESITDKLSFHNWFDNTNSANEHAPEDLRARMNDVELEIETKLGQAEVKLSEFLAMEVGDVIKLNRRTTEPLETYVQGHEYFKVKPGNSSHGQYAIELLERSQGALEND</sequence>
<dbReference type="Pfam" id="PF01052">
    <property type="entry name" value="FliMN_C"/>
    <property type="match status" value="1"/>
</dbReference>
<dbReference type="PANTHER" id="PTHR30034">
    <property type="entry name" value="FLAGELLAR MOTOR SWITCH PROTEIN FLIM"/>
    <property type="match status" value="1"/>
</dbReference>
<evidence type="ECO:0000256" key="10">
    <source>
        <dbReference type="NCBIfam" id="TIGR01397"/>
    </source>
</evidence>
<evidence type="ECO:0000256" key="9">
    <source>
        <dbReference type="ARBA" id="ARBA00023143"/>
    </source>
</evidence>
<dbReference type="CDD" id="cd17908">
    <property type="entry name" value="FliM"/>
    <property type="match status" value="1"/>
</dbReference>
<dbReference type="Gene3D" id="3.40.1550.10">
    <property type="entry name" value="CheC-like"/>
    <property type="match status" value="1"/>
</dbReference>
<evidence type="ECO:0000256" key="1">
    <source>
        <dbReference type="ARBA" id="ARBA00004117"/>
    </source>
</evidence>
<evidence type="ECO:0000256" key="4">
    <source>
        <dbReference type="ARBA" id="ARBA00021898"/>
    </source>
</evidence>
<keyword evidence="6" id="KW-0145">Chemotaxis</keyword>
<dbReference type="Proteomes" id="UP000789707">
    <property type="component" value="Unassembled WGS sequence"/>
</dbReference>
<evidence type="ECO:0000256" key="7">
    <source>
        <dbReference type="ARBA" id="ARBA00022779"/>
    </source>
</evidence>
<comment type="similarity">
    <text evidence="3">Belongs to the FliM family.</text>
</comment>
<dbReference type="PANTHER" id="PTHR30034:SF6">
    <property type="entry name" value="YOP PROTEINS TRANSLOCATION PROTEIN Q"/>
    <property type="match status" value="1"/>
</dbReference>